<evidence type="ECO:0000259" key="4">
    <source>
        <dbReference type="Pfam" id="PF03330"/>
    </source>
</evidence>
<comment type="caution">
    <text evidence="5">The sequence shown here is derived from an EMBL/GenBank/DDBJ whole genome shotgun (WGS) entry which is preliminary data.</text>
</comment>
<dbReference type="InterPro" id="IPR036908">
    <property type="entry name" value="RlpA-like_sf"/>
</dbReference>
<feature type="signal peptide" evidence="3">
    <location>
        <begin position="1"/>
        <end position="24"/>
    </location>
</feature>
<evidence type="ECO:0000256" key="1">
    <source>
        <dbReference type="ARBA" id="ARBA00022729"/>
    </source>
</evidence>
<accession>A0A9W7DFX4</accession>
<evidence type="ECO:0000313" key="6">
    <source>
        <dbReference type="Proteomes" id="UP001165063"/>
    </source>
</evidence>
<organism evidence="5 6">
    <name type="scientific">Ambrosiozyma monospora</name>
    <name type="common">Yeast</name>
    <name type="synonym">Endomycopsis monosporus</name>
    <dbReference type="NCBI Taxonomy" id="43982"/>
    <lineage>
        <taxon>Eukaryota</taxon>
        <taxon>Fungi</taxon>
        <taxon>Dikarya</taxon>
        <taxon>Ascomycota</taxon>
        <taxon>Saccharomycotina</taxon>
        <taxon>Pichiomycetes</taxon>
        <taxon>Pichiales</taxon>
        <taxon>Pichiaceae</taxon>
        <taxon>Ambrosiozyma</taxon>
    </lineage>
</organism>
<dbReference type="PANTHER" id="PTHR31836">
    <property type="match status" value="1"/>
</dbReference>
<evidence type="ECO:0000256" key="3">
    <source>
        <dbReference type="SAM" id="SignalP"/>
    </source>
</evidence>
<proteinExistence type="predicted"/>
<reference evidence="5" key="1">
    <citation type="submission" date="2023-04" db="EMBL/GenBank/DDBJ databases">
        <title>Ambrosiozyma monospora NBRC 1965.</title>
        <authorList>
            <person name="Ichikawa N."/>
            <person name="Sato H."/>
            <person name="Tonouchi N."/>
        </authorList>
    </citation>
    <scope>NUCLEOTIDE SEQUENCE</scope>
    <source>
        <strain evidence="5">NBRC 1965</strain>
    </source>
</reference>
<dbReference type="InterPro" id="IPR051477">
    <property type="entry name" value="Expansin_CellWall"/>
</dbReference>
<dbReference type="Gene3D" id="2.40.40.10">
    <property type="entry name" value="RlpA-like domain"/>
    <property type="match status" value="1"/>
</dbReference>
<dbReference type="InterPro" id="IPR009009">
    <property type="entry name" value="RlpA-like_DPBB"/>
</dbReference>
<feature type="region of interest" description="Disordered" evidence="2">
    <location>
        <begin position="93"/>
        <end position="157"/>
    </location>
</feature>
<dbReference type="Pfam" id="PF03330">
    <property type="entry name" value="DPBB_1"/>
    <property type="match status" value="1"/>
</dbReference>
<dbReference type="EMBL" id="BSXU01001193">
    <property type="protein sequence ID" value="GMG24833.1"/>
    <property type="molecule type" value="Genomic_DNA"/>
</dbReference>
<protein>
    <submittedName>
        <fullName evidence="5">Unnamed protein product</fullName>
    </submittedName>
</protein>
<dbReference type="OrthoDB" id="623670at2759"/>
<feature type="chain" id="PRO_5040777462" evidence="3">
    <location>
        <begin position="25"/>
        <end position="258"/>
    </location>
</feature>
<dbReference type="SUPFAM" id="SSF50685">
    <property type="entry name" value="Barwin-like endoglucanases"/>
    <property type="match status" value="1"/>
</dbReference>
<dbReference type="CDD" id="cd22191">
    <property type="entry name" value="DPBB_RlpA_EXP_N-like"/>
    <property type="match status" value="1"/>
</dbReference>
<dbReference type="Proteomes" id="UP001165063">
    <property type="component" value="Unassembled WGS sequence"/>
</dbReference>
<dbReference type="PANTHER" id="PTHR31836:SF28">
    <property type="entry name" value="SRCR DOMAIN-CONTAINING PROTEIN-RELATED"/>
    <property type="match status" value="1"/>
</dbReference>
<dbReference type="AlphaFoldDB" id="A0A9W7DFX4"/>
<feature type="domain" description="RlpA-like protein double-psi beta-barrel" evidence="4">
    <location>
        <begin position="156"/>
        <end position="248"/>
    </location>
</feature>
<evidence type="ECO:0000256" key="2">
    <source>
        <dbReference type="SAM" id="MobiDB-lite"/>
    </source>
</evidence>
<gene>
    <name evidence="5" type="ORF">Amon01_000300800</name>
</gene>
<feature type="compositionally biased region" description="Polar residues" evidence="2">
    <location>
        <begin position="131"/>
        <end position="140"/>
    </location>
</feature>
<name>A0A9W7DFX4_AMBMO</name>
<sequence length="258" mass="27189">MTSQFLSILFLSLLTLLSTQFVLTAPISEEDQKIQSTTISFKDSTLESNLVLKRRGWGGNWSSWGNWRNWGSNGSSSTSSVSNYQATKTTTAASYGSTSTSGSSSTKSGSSGSSDSSGSSSSSGYYEDTYQDSSTSGSTNKKFRDDSASDPSGTFTGKATYYSPGKGNCQLTSTDSDYITAISRTIYAQKLIGNEDLSSYCGDKITVTYNGKSVTVTAVDVGGAGGTYDLDLSPSAFAQLAPLQSGILDGIEWHWGSS</sequence>
<evidence type="ECO:0000313" key="5">
    <source>
        <dbReference type="EMBL" id="GMG24833.1"/>
    </source>
</evidence>
<feature type="compositionally biased region" description="Low complexity" evidence="2">
    <location>
        <begin position="93"/>
        <end position="125"/>
    </location>
</feature>
<keyword evidence="6" id="KW-1185">Reference proteome</keyword>
<keyword evidence="1 3" id="KW-0732">Signal</keyword>